<dbReference type="HOGENOM" id="CLU_022481_2_1_9"/>
<sequence length="589" mass="67997">MAFDGLTINSIVQELQQKITSLKIDKISQAEKDEILLSLRGNSKTYKLLISASPSFPRIYLAPSYKKENPLKAPNFLMILRKYIQGGRILSVSQDSFDRVIYIDIDTFDELKEQKVRRLIIEIMGRHSNIILIDKQSNKILDAAKRIPISVSSFREVLPAITYKSPPEQEKSNPTDNINLEDFIKLTYQKMPIYKVLYSKFSGLSPLIAKEICYRSNIDISSSATELSPIEVERLHNSFSRIMSTIKSGDFEPCIVFDKLGFTVDFSCIYLSMYDGFEIKKEDSISFICEQYYNTRDSKDRLNQKSHDIRKILKSKISTLENKIQKQSQEINETICLEDYKKDADLLTAYIYMIQKGMKNIEVDDFYDENTPKTTISLDENLTPSENIQKLYKKYNKMKSRKKELSTQISQAKEELDYLYNLELSIENISNISDLEDIIIEMQAQGIVRKNKSDTKKKKHKSEFNPMKFISDDEFEIYVGRNNNQNDYLTLKFAKSDDMWLHTKNIAGSHGIIKSKNGQISENSIKQAAIICAFYSKAKFSQSIPIDYTLKKNVKKPNGAKPGMVIYETNSTVYVTPDEELVERLRIKE</sequence>
<evidence type="ECO:0000256" key="2">
    <source>
        <dbReference type="ARBA" id="ARBA00022730"/>
    </source>
</evidence>
<comment type="function">
    <text evidence="5">Key component of the ribosome quality control system (RQC), a ribosome-associated complex that mediates the extraction of incompletely synthesized nascent chains from stalled ribosomes and their subsequent degradation. RqcH recruits Ala-charged tRNA, and with RqcP directs the elongation of stalled nascent chains on 50S ribosomal subunits, leading to non-templated C-terminal alanine extensions (Ala tail). The Ala tail promotes nascent chain degradation. May add between 1 and at least 8 Ala residues. Binds to stalled 50S ribosomal subunits.</text>
</comment>
<dbReference type="PATRIC" id="fig|796937.3.peg.644"/>
<dbReference type="Pfam" id="PF05670">
    <property type="entry name" value="NFACT-R_1"/>
    <property type="match status" value="1"/>
</dbReference>
<comment type="subunit">
    <text evidence="5">Associates with stalled 50S ribosomal subunits. Binds to RqcP.</text>
</comment>
<accession>G9WZ48</accession>
<keyword evidence="3 5" id="KW-0694">RNA-binding</keyword>
<keyword evidence="1 5" id="KW-0820">tRNA-binding</keyword>
<name>G9WZ48_9FIRM</name>
<dbReference type="InterPro" id="IPR051608">
    <property type="entry name" value="RQC_Subunit_NEMF"/>
</dbReference>
<comment type="caution">
    <text evidence="7">The sequence shown here is derived from an EMBL/GenBank/DDBJ whole genome shotgun (WGS) entry which is preliminary data.</text>
</comment>
<keyword evidence="5" id="KW-0175">Coiled coil</keyword>
<feature type="domain" description="NFACT RNA-binding" evidence="6">
    <location>
        <begin position="468"/>
        <end position="561"/>
    </location>
</feature>
<dbReference type="InterPro" id="IPR043682">
    <property type="entry name" value="RqcH_bacterial"/>
</dbReference>
<comment type="similarity">
    <text evidence="5">Belongs to the NEMF family.</text>
</comment>
<dbReference type="SUPFAM" id="SSF46946">
    <property type="entry name" value="S13-like H2TH domain"/>
    <property type="match status" value="1"/>
</dbReference>
<dbReference type="InterPro" id="IPR010979">
    <property type="entry name" value="Ribosomal_uS13-like_H2TH"/>
</dbReference>
<evidence type="ECO:0000256" key="4">
    <source>
        <dbReference type="ARBA" id="ARBA00022917"/>
    </source>
</evidence>
<evidence type="ECO:0000256" key="1">
    <source>
        <dbReference type="ARBA" id="ARBA00022555"/>
    </source>
</evidence>
<dbReference type="PANTHER" id="PTHR15239:SF6">
    <property type="entry name" value="RIBOSOME QUALITY CONTROL COMPLEX SUBUNIT NEMF"/>
    <property type="match status" value="1"/>
</dbReference>
<dbReference type="GO" id="GO:0043023">
    <property type="term" value="F:ribosomal large subunit binding"/>
    <property type="evidence" value="ECO:0007669"/>
    <property type="project" value="UniProtKB-UniRule"/>
</dbReference>
<feature type="coiled-coil region" evidence="5">
    <location>
        <begin position="388"/>
        <end position="422"/>
    </location>
</feature>
<evidence type="ECO:0000256" key="5">
    <source>
        <dbReference type="HAMAP-Rule" id="MF_00844"/>
    </source>
</evidence>
<dbReference type="GO" id="GO:0000049">
    <property type="term" value="F:tRNA binding"/>
    <property type="evidence" value="ECO:0007669"/>
    <property type="project" value="UniProtKB-UniRule"/>
</dbReference>
<evidence type="ECO:0000313" key="8">
    <source>
        <dbReference type="Proteomes" id="UP000006437"/>
    </source>
</evidence>
<evidence type="ECO:0000313" key="7">
    <source>
        <dbReference type="EMBL" id="EHL16193.1"/>
    </source>
</evidence>
<protein>
    <recommendedName>
        <fullName evidence="5">Rqc2 homolog RqcH</fullName>
        <shortName evidence="5">RqcH</shortName>
    </recommendedName>
</protein>
<dbReference type="PANTHER" id="PTHR15239">
    <property type="entry name" value="NUCLEAR EXPORT MEDIATOR FACTOR NEMF"/>
    <property type="match status" value="1"/>
</dbReference>
<dbReference type="GO" id="GO:0072344">
    <property type="term" value="P:rescue of stalled ribosome"/>
    <property type="evidence" value="ECO:0007669"/>
    <property type="project" value="UniProtKB-UniRule"/>
</dbReference>
<feature type="coiled-coil region" evidence="5">
    <location>
        <begin position="310"/>
        <end position="337"/>
    </location>
</feature>
<keyword evidence="2 5" id="KW-0699">rRNA-binding</keyword>
<dbReference type="Pfam" id="PF05833">
    <property type="entry name" value="NFACT_N"/>
    <property type="match status" value="1"/>
</dbReference>
<reference evidence="7 8" key="1">
    <citation type="submission" date="2011-08" db="EMBL/GenBank/DDBJ databases">
        <title>The Genome Sequence of Eubacteriaceae bacterium ACC19a.</title>
        <authorList>
            <consortium name="The Broad Institute Genome Sequencing Platform"/>
            <person name="Earl A."/>
            <person name="Ward D."/>
            <person name="Feldgarden M."/>
            <person name="Gevers D."/>
            <person name="Sizova M."/>
            <person name="Hazen A."/>
            <person name="Epstein S."/>
            <person name="Young S.K."/>
            <person name="Zeng Q."/>
            <person name="Gargeya S."/>
            <person name="Fitzgerald M."/>
            <person name="Haas B."/>
            <person name="Abouelleil A."/>
            <person name="Alvarado L."/>
            <person name="Arachchi H.M."/>
            <person name="Berlin A."/>
            <person name="Brown A."/>
            <person name="Chapman S.B."/>
            <person name="Chen Z."/>
            <person name="Dunbar C."/>
            <person name="Freedman E."/>
            <person name="Gearin G."/>
            <person name="Gellesch M."/>
            <person name="Goldberg J."/>
            <person name="Griggs A."/>
            <person name="Gujja S."/>
            <person name="Heiman D."/>
            <person name="Howarth C."/>
            <person name="Larson L."/>
            <person name="Lui A."/>
            <person name="MacDonald P.J.P."/>
            <person name="Montmayeur A."/>
            <person name="Murphy C."/>
            <person name="Neiman D."/>
            <person name="Pearson M."/>
            <person name="Priest M."/>
            <person name="Roberts A."/>
            <person name="Saif S."/>
            <person name="Shea T."/>
            <person name="Shenoy N."/>
            <person name="Sisk P."/>
            <person name="Stolte C."/>
            <person name="Sykes S."/>
            <person name="Wortman J."/>
            <person name="Nusbaum C."/>
            <person name="Birren B."/>
        </authorList>
    </citation>
    <scope>NUCLEOTIDE SEQUENCE [LARGE SCALE GENOMIC DNA]</scope>
    <source>
        <strain evidence="7 8">ACC19a</strain>
    </source>
</reference>
<dbReference type="GO" id="GO:1990112">
    <property type="term" value="C:RQC complex"/>
    <property type="evidence" value="ECO:0007669"/>
    <property type="project" value="TreeGrafter"/>
</dbReference>
<keyword evidence="4 5" id="KW-0648">Protein biosynthesis</keyword>
<dbReference type="EMBL" id="AFZE01000005">
    <property type="protein sequence ID" value="EHL16193.1"/>
    <property type="molecule type" value="Genomic_DNA"/>
</dbReference>
<dbReference type="RefSeq" id="WP_009525679.1">
    <property type="nucleotide sequence ID" value="NZ_JH414554.1"/>
</dbReference>
<evidence type="ECO:0000256" key="3">
    <source>
        <dbReference type="ARBA" id="ARBA00022884"/>
    </source>
</evidence>
<dbReference type="InterPro" id="IPR008532">
    <property type="entry name" value="NFACT_RNA-bd"/>
</dbReference>
<dbReference type="Gene3D" id="2.30.310.10">
    <property type="entry name" value="ibrinogen binding protein from staphylococcus aureus domain"/>
    <property type="match status" value="1"/>
</dbReference>
<dbReference type="GO" id="GO:0019843">
    <property type="term" value="F:rRNA binding"/>
    <property type="evidence" value="ECO:0007669"/>
    <property type="project" value="UniProtKB-UniRule"/>
</dbReference>
<dbReference type="Gene3D" id="1.10.8.50">
    <property type="match status" value="1"/>
</dbReference>
<dbReference type="HAMAP" id="MF_00844_B">
    <property type="entry name" value="RqcH_B"/>
    <property type="match status" value="1"/>
</dbReference>
<evidence type="ECO:0000259" key="6">
    <source>
        <dbReference type="Pfam" id="PF05670"/>
    </source>
</evidence>
<dbReference type="Proteomes" id="UP000006437">
    <property type="component" value="Unassembled WGS sequence"/>
</dbReference>
<organism evidence="7 8">
    <name type="scientific">Peptoanaerobacter stomatis</name>
    <dbReference type="NCBI Taxonomy" id="796937"/>
    <lineage>
        <taxon>Bacteria</taxon>
        <taxon>Bacillati</taxon>
        <taxon>Bacillota</taxon>
        <taxon>Clostridia</taxon>
        <taxon>Peptostreptococcales</taxon>
        <taxon>Filifactoraceae</taxon>
        <taxon>Peptoanaerobacter</taxon>
    </lineage>
</organism>
<gene>
    <name evidence="5" type="primary">rqcH</name>
    <name evidence="7" type="ORF">HMPREF9629_01449</name>
</gene>
<dbReference type="FunFam" id="2.30.310.10:FF:000004">
    <property type="entry name" value="Fibronectin-binding protein A"/>
    <property type="match status" value="1"/>
</dbReference>
<proteinExistence type="inferred from homology"/>
<dbReference type="BioCyc" id="EBAC796937-HMP:GMGH-1454-MONOMER"/>
<dbReference type="AlphaFoldDB" id="G9WZ48"/>